<gene>
    <name evidence="2" type="ORF">R9X50_00687700</name>
</gene>
<feature type="region of interest" description="Disordered" evidence="1">
    <location>
        <begin position="627"/>
        <end position="670"/>
    </location>
</feature>
<evidence type="ECO:0000256" key="1">
    <source>
        <dbReference type="SAM" id="MobiDB-lite"/>
    </source>
</evidence>
<dbReference type="AlphaFoldDB" id="A0AAQ3MAW3"/>
<dbReference type="Gene3D" id="3.40.50.300">
    <property type="entry name" value="P-loop containing nucleotide triphosphate hydrolases"/>
    <property type="match status" value="1"/>
</dbReference>
<evidence type="ECO:0000313" key="2">
    <source>
        <dbReference type="EMBL" id="WPH03993.1"/>
    </source>
</evidence>
<dbReference type="Proteomes" id="UP001303373">
    <property type="component" value="Chromosome 12"/>
</dbReference>
<protein>
    <submittedName>
        <fullName evidence="2">Uncharacterized protein</fullName>
    </submittedName>
</protein>
<feature type="region of interest" description="Disordered" evidence="1">
    <location>
        <begin position="99"/>
        <end position="125"/>
    </location>
</feature>
<dbReference type="EMBL" id="CP138591">
    <property type="protein sequence ID" value="WPH03993.1"/>
    <property type="molecule type" value="Genomic_DNA"/>
</dbReference>
<name>A0AAQ3MAW3_9PEZI</name>
<proteinExistence type="predicted"/>
<dbReference type="SUPFAM" id="SSF52540">
    <property type="entry name" value="P-loop containing nucleoside triphosphate hydrolases"/>
    <property type="match status" value="1"/>
</dbReference>
<dbReference type="PANTHER" id="PTHR46434:SF1">
    <property type="entry name" value="GENETIC INTERACTOR OF PROHIBITINS 3, MITOCHONDRIAL"/>
    <property type="match status" value="1"/>
</dbReference>
<sequence>MRSALRASSQALRTQSTAVPSCPNFRPLRRLAFASILNNTVPRRTFSICQRRCQSLLNRHDDFQEQSGPASLETVDIVKTLPLVCPGCGAPSQTIHSDNPGFYDLTRPRNQRDRSTGEWKTGKSVRQQEDEIYQKVIGEGVLGKTAPSSVNHVDNSPSNNSSVSSVPICDRCHDLLHQSRGKSIIHPSMRSIQDIIEESPHKHNHIYHVVDAADFPMSLIPNLVNALDLPKQRTKNRRAKNIRHARGRVAEVSFIITRSDLLAPKKEQVDTLMPYLQDVLRDALGRSGRNVRLGNVRCVSAKRGWWTKNVKEEIWARGGAGWMVGKVNVGKSALFEVVFPKGRNQNQVGDQARRNMENKVAQQAAEMEPEKQSETTKDVDEVAPFDEYDEGSLLPPAQPETAYPTMPLVSSLPGTTASPIRIPFGAGKGELIDLPGIDRSSLDTHVVASSHKELVMRARVTPESFTIKPGQSLILGGLIRITPHTDDIVMAYPFVPPAFQPHVTGTHKAIAIQTGTHSAASIGREGEAYTGTVDSIATEEAKQLVKSAGTFPLQWNETKRRAGPLTDRTAGKQKADALPFTIYSTDILIEGVGWVELACQTRKRIEESLPLPSFSAQHDGMSALLATAARKPQSDSSQTTSYEPFSSPASSAASSTLPPSPPPEPAFPSVEVFTPTGKFIAQRRPMNASILSGGDIKTPVHLRRQRPRQSIGMMKRRQNSKKSAS</sequence>
<organism evidence="2 3">
    <name type="scientific">Acrodontium crateriforme</name>
    <dbReference type="NCBI Taxonomy" id="150365"/>
    <lineage>
        <taxon>Eukaryota</taxon>
        <taxon>Fungi</taxon>
        <taxon>Dikarya</taxon>
        <taxon>Ascomycota</taxon>
        <taxon>Pezizomycotina</taxon>
        <taxon>Dothideomycetes</taxon>
        <taxon>Dothideomycetidae</taxon>
        <taxon>Mycosphaerellales</taxon>
        <taxon>Teratosphaeriaceae</taxon>
        <taxon>Acrodontium</taxon>
    </lineage>
</organism>
<feature type="compositionally biased region" description="Basic and acidic residues" evidence="1">
    <location>
        <begin position="106"/>
        <end position="125"/>
    </location>
</feature>
<feature type="compositionally biased region" description="Low complexity" evidence="1">
    <location>
        <begin position="640"/>
        <end position="657"/>
    </location>
</feature>
<reference evidence="2 3" key="1">
    <citation type="submission" date="2023-11" db="EMBL/GenBank/DDBJ databases">
        <title>An acidophilic fungus is an integral part of prey digestion in a carnivorous sundew plant.</title>
        <authorList>
            <person name="Tsai I.J."/>
        </authorList>
    </citation>
    <scope>NUCLEOTIDE SEQUENCE [LARGE SCALE GENOMIC DNA]</scope>
    <source>
        <strain evidence="2">169a</strain>
    </source>
</reference>
<dbReference type="InterPro" id="IPR050896">
    <property type="entry name" value="Mito_lipid_metab_GTPase"/>
</dbReference>
<accession>A0AAQ3MAW3</accession>
<feature type="region of interest" description="Disordered" evidence="1">
    <location>
        <begin position="683"/>
        <end position="725"/>
    </location>
</feature>
<evidence type="ECO:0000313" key="3">
    <source>
        <dbReference type="Proteomes" id="UP001303373"/>
    </source>
</evidence>
<keyword evidence="3" id="KW-1185">Reference proteome</keyword>
<dbReference type="GO" id="GO:0005739">
    <property type="term" value="C:mitochondrion"/>
    <property type="evidence" value="ECO:0007669"/>
    <property type="project" value="TreeGrafter"/>
</dbReference>
<feature type="compositionally biased region" description="Basic residues" evidence="1">
    <location>
        <begin position="714"/>
        <end position="725"/>
    </location>
</feature>
<dbReference type="InterPro" id="IPR027417">
    <property type="entry name" value="P-loop_NTPase"/>
</dbReference>
<dbReference type="PANTHER" id="PTHR46434">
    <property type="entry name" value="GENETIC INTERACTOR OF PROHIBITINS 3, MITOCHONDRIAL"/>
    <property type="match status" value="1"/>
</dbReference>